<dbReference type="Proteomes" id="UP000660729">
    <property type="component" value="Unassembled WGS sequence"/>
</dbReference>
<proteinExistence type="predicted"/>
<dbReference type="AlphaFoldDB" id="A0A8H6VH97"/>
<evidence type="ECO:0000313" key="1">
    <source>
        <dbReference type="EMBL" id="KAF7190422.1"/>
    </source>
</evidence>
<name>A0A8H6VH97_9PEZI</name>
<protein>
    <recommendedName>
        <fullName evidence="3">Sulfotransferase domain-containing protein</fullName>
    </recommendedName>
</protein>
<dbReference type="SUPFAM" id="SSF52540">
    <property type="entry name" value="P-loop containing nucleoside triphosphate hydrolases"/>
    <property type="match status" value="1"/>
</dbReference>
<reference evidence="1" key="1">
    <citation type="submission" date="2020-04" db="EMBL/GenBank/DDBJ databases">
        <title>Draft genome resource of the tomato pathogen Pseudocercospora fuligena.</title>
        <authorList>
            <person name="Zaccaron A."/>
        </authorList>
    </citation>
    <scope>NUCLEOTIDE SEQUENCE</scope>
    <source>
        <strain evidence="1">PF001</strain>
    </source>
</reference>
<dbReference type="PANTHER" id="PTHR48312">
    <property type="match status" value="1"/>
</dbReference>
<accession>A0A8H6VH97</accession>
<evidence type="ECO:0000313" key="2">
    <source>
        <dbReference type="Proteomes" id="UP000660729"/>
    </source>
</evidence>
<sequence length="325" mass="36888">MASKTTRKAPIFIFDNPRTSSQLLNLFFAGHPDLDASPGLVSSWIWPLSVAGPERLSTKLQISPQSKESDSLLEAEMHAWYQKYAGIDINQMFKHHFAQLQFQQTIAGVLQAGKVPFSREHRTGVMKFEVVQELLQKGSMDKPPRNPTYIPDELFFSMRNPAILIRHPALVVPSYFRAQNVKQKYAIGDEIVKAWTMQSSAKFLYEHLLALAINPVVVDGDDVMYKSSDLCAKLCALWQLDPSGVRFEWQEGSEVEKSFPLSDGYMNVTFGSKGIVQREPKIVDIDVEESRWRHEFGEETAAAMRVLVDADLADYEYLKARKLEV</sequence>
<dbReference type="PANTHER" id="PTHR48312:SF1">
    <property type="entry name" value="SULFOTRANSFERASE"/>
    <property type="match status" value="1"/>
</dbReference>
<organism evidence="1 2">
    <name type="scientific">Pseudocercospora fuligena</name>
    <dbReference type="NCBI Taxonomy" id="685502"/>
    <lineage>
        <taxon>Eukaryota</taxon>
        <taxon>Fungi</taxon>
        <taxon>Dikarya</taxon>
        <taxon>Ascomycota</taxon>
        <taxon>Pezizomycotina</taxon>
        <taxon>Dothideomycetes</taxon>
        <taxon>Dothideomycetidae</taxon>
        <taxon>Mycosphaerellales</taxon>
        <taxon>Mycosphaerellaceae</taxon>
        <taxon>Pseudocercospora</taxon>
    </lineage>
</organism>
<evidence type="ECO:0008006" key="3">
    <source>
        <dbReference type="Google" id="ProtNLM"/>
    </source>
</evidence>
<dbReference type="OrthoDB" id="3650366at2759"/>
<dbReference type="InterPro" id="IPR027417">
    <property type="entry name" value="P-loop_NTPase"/>
</dbReference>
<dbReference type="EMBL" id="JABCIY010000169">
    <property type="protein sequence ID" value="KAF7190422.1"/>
    <property type="molecule type" value="Genomic_DNA"/>
</dbReference>
<comment type="caution">
    <text evidence="1">The sequence shown here is derived from an EMBL/GenBank/DDBJ whole genome shotgun (WGS) entry which is preliminary data.</text>
</comment>
<gene>
    <name evidence="1" type="ORF">HII31_08136</name>
</gene>
<keyword evidence="2" id="KW-1185">Reference proteome</keyword>